<evidence type="ECO:0008006" key="4">
    <source>
        <dbReference type="Google" id="ProtNLM"/>
    </source>
</evidence>
<evidence type="ECO:0000313" key="3">
    <source>
        <dbReference type="Proteomes" id="UP000619260"/>
    </source>
</evidence>
<accession>A0A8J4DVF5</accession>
<gene>
    <name evidence="2" type="ORF">Val02_82870</name>
</gene>
<reference evidence="2" key="1">
    <citation type="submission" date="2021-01" db="EMBL/GenBank/DDBJ databases">
        <title>Whole genome shotgun sequence of Virgisporangium aliadipatigenens NBRC 105644.</title>
        <authorList>
            <person name="Komaki H."/>
            <person name="Tamura T."/>
        </authorList>
    </citation>
    <scope>NUCLEOTIDE SEQUENCE</scope>
    <source>
        <strain evidence="2">NBRC 105644</strain>
    </source>
</reference>
<feature type="transmembrane region" description="Helical" evidence="1">
    <location>
        <begin position="44"/>
        <end position="65"/>
    </location>
</feature>
<name>A0A8J4DVF5_9ACTN</name>
<protein>
    <recommendedName>
        <fullName evidence="4">ABC transporter permease</fullName>
    </recommendedName>
</protein>
<proteinExistence type="predicted"/>
<keyword evidence="1" id="KW-1133">Transmembrane helix</keyword>
<keyword evidence="1" id="KW-0812">Transmembrane</keyword>
<organism evidence="2 3">
    <name type="scientific">Virgisporangium aliadipatigenens</name>
    <dbReference type="NCBI Taxonomy" id="741659"/>
    <lineage>
        <taxon>Bacteria</taxon>
        <taxon>Bacillati</taxon>
        <taxon>Actinomycetota</taxon>
        <taxon>Actinomycetes</taxon>
        <taxon>Micromonosporales</taxon>
        <taxon>Micromonosporaceae</taxon>
        <taxon>Virgisporangium</taxon>
    </lineage>
</organism>
<dbReference type="RefSeq" id="WP_203904803.1">
    <property type="nucleotide sequence ID" value="NZ_BOPF01000047.1"/>
</dbReference>
<evidence type="ECO:0000256" key="1">
    <source>
        <dbReference type="SAM" id="Phobius"/>
    </source>
</evidence>
<dbReference type="Proteomes" id="UP000619260">
    <property type="component" value="Unassembled WGS sequence"/>
</dbReference>
<dbReference type="EMBL" id="BOPF01000047">
    <property type="protein sequence ID" value="GIJ51401.1"/>
    <property type="molecule type" value="Genomic_DNA"/>
</dbReference>
<evidence type="ECO:0000313" key="2">
    <source>
        <dbReference type="EMBL" id="GIJ51401.1"/>
    </source>
</evidence>
<feature type="transmembrane region" description="Helical" evidence="1">
    <location>
        <begin position="15"/>
        <end position="37"/>
    </location>
</feature>
<keyword evidence="1" id="KW-0472">Membrane</keyword>
<feature type="transmembrane region" description="Helical" evidence="1">
    <location>
        <begin position="93"/>
        <end position="113"/>
    </location>
</feature>
<keyword evidence="3" id="KW-1185">Reference proteome</keyword>
<sequence length="120" mass="12288">MPAIGMDIALSNVSAAGAGLVALAWCFTGIAFLVGAATGQRGNVLAVTGIIGVATYMANAISGLVDGWQWLRWPSPFHYFIGVDPLHTGWHPGALLVLVGVAAVTTAAGVALFDRRDVGV</sequence>
<dbReference type="AlphaFoldDB" id="A0A8J4DVF5"/>
<comment type="caution">
    <text evidence="2">The sequence shown here is derived from an EMBL/GenBank/DDBJ whole genome shotgun (WGS) entry which is preliminary data.</text>
</comment>